<keyword evidence="3" id="KW-1185">Reference proteome</keyword>
<comment type="caution">
    <text evidence="2">The sequence shown here is derived from an EMBL/GenBank/DDBJ whole genome shotgun (WGS) entry which is preliminary data.</text>
</comment>
<protein>
    <submittedName>
        <fullName evidence="2">Uncharacterized protein</fullName>
    </submittedName>
</protein>
<accession>A0AAE3K967</accession>
<reference evidence="2" key="2">
    <citation type="submission" date="2022-02" db="EMBL/GenBank/DDBJ databases">
        <authorList>
            <person name="Elcheninov A.G."/>
            <person name="Sorokin D.Y."/>
            <person name="Kublanov I.V."/>
        </authorList>
    </citation>
    <scope>NUCLEOTIDE SEQUENCE</scope>
    <source>
        <strain evidence="2">AArc-St2</strain>
    </source>
</reference>
<name>A0AAE3K967_9EURY</name>
<evidence type="ECO:0000313" key="3">
    <source>
        <dbReference type="Proteomes" id="UP001203207"/>
    </source>
</evidence>
<sequence length="340" mass="37920">MRSDDDRGFESDHLPMEFDLPVDISETTFPDIYVGLNIGLLAPGDGIITDRHHASADRYEADDPMNQIAGQISPFTLSGWLRHGCERVHHIAGVTACHPGEPNADFKLKDVYDRDLAAGYHEKGSCDPDRRDGESKFPMPTSTCVVYDLFGGFGHQAGKLIRRPIGFSPIRRHVDVLKGEAEAHYRQLNTHVRSRNEADEGQPLRHATQDAVGNLDGTWRLTLRELRPEYVGLICEAVCYLKSNNDTYSMQLGGSRNFGAGIVHANVINPLYSDAEVRRVYNRAQGPTQSMEKKDELWREGLRDSFVEALQHRLSNEDGELGESLETRSASKENSGGDSK</sequence>
<reference evidence="2" key="1">
    <citation type="journal article" date="2022" name="Syst. Appl. Microbiol.">
        <title>Natronocalculus amylovorans gen. nov., sp. nov., and Natranaeroarchaeum aerophilus sp. nov., dominant culturable amylolytic natronoarchaea from hypersaline soda lakes in southwestern Siberia.</title>
        <authorList>
            <person name="Sorokin D.Y."/>
            <person name="Elcheninov A.G."/>
            <person name="Khizhniak T.V."/>
            <person name="Koenen M."/>
            <person name="Bale N.J."/>
            <person name="Damste J.S.S."/>
            <person name="Kublanov I.V."/>
        </authorList>
    </citation>
    <scope>NUCLEOTIDE SEQUENCE</scope>
    <source>
        <strain evidence="2">AArc-St2</strain>
    </source>
</reference>
<feature type="region of interest" description="Disordered" evidence="1">
    <location>
        <begin position="314"/>
        <end position="340"/>
    </location>
</feature>
<gene>
    <name evidence="2" type="ORF">AArcSt2_12510</name>
</gene>
<dbReference type="RefSeq" id="WP_250585102.1">
    <property type="nucleotide sequence ID" value="NZ_JAKRVX010000005.1"/>
</dbReference>
<evidence type="ECO:0000256" key="1">
    <source>
        <dbReference type="SAM" id="MobiDB-lite"/>
    </source>
</evidence>
<dbReference type="Proteomes" id="UP001203207">
    <property type="component" value="Unassembled WGS sequence"/>
</dbReference>
<dbReference type="AlphaFoldDB" id="A0AAE3K967"/>
<organism evidence="2 3">
    <name type="scientific">Natronocalculus amylovorans</name>
    <dbReference type="NCBI Taxonomy" id="2917812"/>
    <lineage>
        <taxon>Archaea</taxon>
        <taxon>Methanobacteriati</taxon>
        <taxon>Methanobacteriota</taxon>
        <taxon>Stenosarchaea group</taxon>
        <taxon>Halobacteria</taxon>
        <taxon>Halobacteriales</taxon>
        <taxon>Haloferacaceae</taxon>
        <taxon>Natronocalculus</taxon>
    </lineage>
</organism>
<dbReference type="EMBL" id="JAKRVX010000005">
    <property type="protein sequence ID" value="MCL9817766.1"/>
    <property type="molecule type" value="Genomic_DNA"/>
</dbReference>
<evidence type="ECO:0000313" key="2">
    <source>
        <dbReference type="EMBL" id="MCL9817766.1"/>
    </source>
</evidence>
<proteinExistence type="predicted"/>